<dbReference type="EMBL" id="GBRH01172683">
    <property type="protein sequence ID" value="JAE25213.1"/>
    <property type="molecule type" value="Transcribed_RNA"/>
</dbReference>
<accession>A0A0A9GX80</accession>
<reference evidence="1" key="1">
    <citation type="submission" date="2014-09" db="EMBL/GenBank/DDBJ databases">
        <authorList>
            <person name="Magalhaes I.L.F."/>
            <person name="Oliveira U."/>
            <person name="Santos F.R."/>
            <person name="Vidigal T.H.D.A."/>
            <person name="Brescovit A.D."/>
            <person name="Santos A.J."/>
        </authorList>
    </citation>
    <scope>NUCLEOTIDE SEQUENCE</scope>
    <source>
        <tissue evidence="1">Shoot tissue taken approximately 20 cm above the soil surface</tissue>
    </source>
</reference>
<reference evidence="1" key="2">
    <citation type="journal article" date="2015" name="Data Brief">
        <title>Shoot transcriptome of the giant reed, Arundo donax.</title>
        <authorList>
            <person name="Barrero R.A."/>
            <person name="Guerrero F.D."/>
            <person name="Moolhuijzen P."/>
            <person name="Goolsby J.A."/>
            <person name="Tidwell J."/>
            <person name="Bellgard S.E."/>
            <person name="Bellgard M.I."/>
        </authorList>
    </citation>
    <scope>NUCLEOTIDE SEQUENCE</scope>
    <source>
        <tissue evidence="1">Shoot tissue taken approximately 20 cm above the soil surface</tissue>
    </source>
</reference>
<evidence type="ECO:0000313" key="1">
    <source>
        <dbReference type="EMBL" id="JAE25213.1"/>
    </source>
</evidence>
<organism evidence="1">
    <name type="scientific">Arundo donax</name>
    <name type="common">Giant reed</name>
    <name type="synonym">Donax arundinaceus</name>
    <dbReference type="NCBI Taxonomy" id="35708"/>
    <lineage>
        <taxon>Eukaryota</taxon>
        <taxon>Viridiplantae</taxon>
        <taxon>Streptophyta</taxon>
        <taxon>Embryophyta</taxon>
        <taxon>Tracheophyta</taxon>
        <taxon>Spermatophyta</taxon>
        <taxon>Magnoliopsida</taxon>
        <taxon>Liliopsida</taxon>
        <taxon>Poales</taxon>
        <taxon>Poaceae</taxon>
        <taxon>PACMAD clade</taxon>
        <taxon>Arundinoideae</taxon>
        <taxon>Arundineae</taxon>
        <taxon>Arundo</taxon>
    </lineage>
</organism>
<proteinExistence type="predicted"/>
<sequence length="8" mass="945">MPFCYPTS</sequence>
<name>A0A0A9GX80_ARUDO</name>
<protein>
    <submittedName>
        <fullName evidence="1">Uncharacterized protein</fullName>
    </submittedName>
</protein>